<comment type="similarity">
    <text evidence="3">Belongs to the class-I pyridoxal-phosphate-dependent aminotransferase family.</text>
</comment>
<evidence type="ECO:0000313" key="12">
    <source>
        <dbReference type="EMBL" id="OCL03542.1"/>
    </source>
</evidence>
<dbReference type="GO" id="GO:0030170">
    <property type="term" value="F:pyridoxal phosphate binding"/>
    <property type="evidence" value="ECO:0007669"/>
    <property type="project" value="InterPro"/>
</dbReference>
<sequence length="617" mass="67354">MSPPAAIEIGALTDTPDGTIPDPFTALLKNNEIFGRRKKMDKSQWGVAAPADSVNFRLQKHDHKPLAKRWDNHMTPEALSRTGNSLKKAAKYLSQPGLISLGGGLPSSEYFPFNSLSLNVPVPPHFASPTAPSPQNPTTTSGTGTDTSSTPSSTDTTPTTTTLHAGKHDLTASHSLYDLATALNYAQGSGSAQLLRFATEHTERVHNPPYADWRTTLSVGSTSALDMLFRMLVRRGEAVLSEAYTFATAVETAAPLGVRVFGVGVDGEGMVAGALEGVLRDWGRQHGWEAVPRPKVLYTVPTGQNPTGATQGEGRRREIYEVARKYDLVVIEDEPYYFLQMEPYRGAGGAGAGQGQGRQQGRTAPLTHAEFLASLVPSLLSMDVDGRVVRLDSFSKVVSPGARVGWVTGSEQLVTAYMKHADVSTQSPSGVSQLVLWKLLDEYWGHAGFLDWLIFLRAEYTRRRDVMLRACERYLPREVVSWEPPMAGMFHWMRIDYPKHPSYPAKSIQELEEEIWLAGIEAGALVMRGSWFYADKTAPHDTMFFRATYAAVPADRLQEAIRRFGDALRVSFGLEVKNSENGVENGGEKSAESKVESGVSKEVEIGVEGVGALKLGE</sequence>
<dbReference type="Proteomes" id="UP000250140">
    <property type="component" value="Unassembled WGS sequence"/>
</dbReference>
<dbReference type="GO" id="GO:0008793">
    <property type="term" value="F:aromatic-amino-acid transaminase activity"/>
    <property type="evidence" value="ECO:0007669"/>
    <property type="project" value="TreeGrafter"/>
</dbReference>
<dbReference type="InterPro" id="IPR015424">
    <property type="entry name" value="PyrdxlP-dep_Trfase"/>
</dbReference>
<comment type="subcellular location">
    <subcellularLocation>
        <location evidence="2">Cytoplasm</location>
    </subcellularLocation>
</comment>
<dbReference type="EMBL" id="KV750714">
    <property type="protein sequence ID" value="OCL03542.1"/>
    <property type="molecule type" value="Genomic_DNA"/>
</dbReference>
<dbReference type="GO" id="GO:0005737">
    <property type="term" value="C:cytoplasm"/>
    <property type="evidence" value="ECO:0007669"/>
    <property type="project" value="UniProtKB-SubCell"/>
</dbReference>
<proteinExistence type="inferred from homology"/>
<reference evidence="12 13" key="1">
    <citation type="journal article" date="2016" name="Nat. Commun.">
        <title>Ectomycorrhizal ecology is imprinted in the genome of the dominant symbiotic fungus Cenococcum geophilum.</title>
        <authorList>
            <consortium name="DOE Joint Genome Institute"/>
            <person name="Peter M."/>
            <person name="Kohler A."/>
            <person name="Ohm R.A."/>
            <person name="Kuo A."/>
            <person name="Krutzmann J."/>
            <person name="Morin E."/>
            <person name="Arend M."/>
            <person name="Barry K.W."/>
            <person name="Binder M."/>
            <person name="Choi C."/>
            <person name="Clum A."/>
            <person name="Copeland A."/>
            <person name="Grisel N."/>
            <person name="Haridas S."/>
            <person name="Kipfer T."/>
            <person name="LaButti K."/>
            <person name="Lindquist E."/>
            <person name="Lipzen A."/>
            <person name="Maire R."/>
            <person name="Meier B."/>
            <person name="Mihaltcheva S."/>
            <person name="Molinier V."/>
            <person name="Murat C."/>
            <person name="Poggeler S."/>
            <person name="Quandt C.A."/>
            <person name="Sperisen C."/>
            <person name="Tritt A."/>
            <person name="Tisserant E."/>
            <person name="Crous P.W."/>
            <person name="Henrissat B."/>
            <person name="Nehls U."/>
            <person name="Egli S."/>
            <person name="Spatafora J.W."/>
            <person name="Grigoriev I.V."/>
            <person name="Martin F.M."/>
        </authorList>
    </citation>
    <scope>NUCLEOTIDE SEQUENCE [LARGE SCALE GENOMIC DNA]</scope>
    <source>
        <strain evidence="12 13">CBS 207.34</strain>
    </source>
</reference>
<name>A0A8E2JNG5_9PEZI</name>
<evidence type="ECO:0000256" key="3">
    <source>
        <dbReference type="ARBA" id="ARBA00007441"/>
    </source>
</evidence>
<dbReference type="OrthoDB" id="691673at2759"/>
<accession>A0A8E2JNG5</accession>
<evidence type="ECO:0000256" key="7">
    <source>
        <dbReference type="ARBA" id="ARBA00022898"/>
    </source>
</evidence>
<dbReference type="GO" id="GO:0047536">
    <property type="term" value="F:2-aminoadipate transaminase activity"/>
    <property type="evidence" value="ECO:0007669"/>
    <property type="project" value="TreeGrafter"/>
</dbReference>
<evidence type="ECO:0000256" key="4">
    <source>
        <dbReference type="ARBA" id="ARBA00022490"/>
    </source>
</evidence>
<keyword evidence="6 12" id="KW-0808">Transferase</keyword>
<keyword evidence="5 12" id="KW-0032">Aminotransferase</keyword>
<dbReference type="GO" id="GO:0009074">
    <property type="term" value="P:aromatic amino acid family catabolic process"/>
    <property type="evidence" value="ECO:0007669"/>
    <property type="project" value="TreeGrafter"/>
</dbReference>
<dbReference type="EC" id="2.6.1.57" evidence="9"/>
<feature type="region of interest" description="Disordered" evidence="10">
    <location>
        <begin position="124"/>
        <end position="166"/>
    </location>
</feature>
<evidence type="ECO:0000313" key="13">
    <source>
        <dbReference type="Proteomes" id="UP000250140"/>
    </source>
</evidence>
<dbReference type="PANTHER" id="PTHR42790">
    <property type="entry name" value="AMINOTRANSFERASE"/>
    <property type="match status" value="1"/>
</dbReference>
<dbReference type="SUPFAM" id="SSF53383">
    <property type="entry name" value="PLP-dependent transferases"/>
    <property type="match status" value="1"/>
</dbReference>
<evidence type="ECO:0000256" key="1">
    <source>
        <dbReference type="ARBA" id="ARBA00001933"/>
    </source>
</evidence>
<dbReference type="InterPro" id="IPR050859">
    <property type="entry name" value="Class-I_PLP-dep_aminotransf"/>
</dbReference>
<dbReference type="Gene3D" id="3.40.640.10">
    <property type="entry name" value="Type I PLP-dependent aspartate aminotransferase-like (Major domain)"/>
    <property type="match status" value="1"/>
</dbReference>
<dbReference type="CDD" id="cd00609">
    <property type="entry name" value="AAT_like"/>
    <property type="match status" value="1"/>
</dbReference>
<keyword evidence="7" id="KW-0663">Pyridoxal phosphate</keyword>
<evidence type="ECO:0000256" key="6">
    <source>
        <dbReference type="ARBA" id="ARBA00022679"/>
    </source>
</evidence>
<keyword evidence="4" id="KW-0963">Cytoplasm</keyword>
<comment type="cofactor">
    <cofactor evidence="1">
        <name>pyridoxal 5'-phosphate</name>
        <dbReference type="ChEBI" id="CHEBI:597326"/>
    </cofactor>
</comment>
<organism evidence="12 13">
    <name type="scientific">Glonium stellatum</name>
    <dbReference type="NCBI Taxonomy" id="574774"/>
    <lineage>
        <taxon>Eukaryota</taxon>
        <taxon>Fungi</taxon>
        <taxon>Dikarya</taxon>
        <taxon>Ascomycota</taxon>
        <taxon>Pezizomycotina</taxon>
        <taxon>Dothideomycetes</taxon>
        <taxon>Pleosporomycetidae</taxon>
        <taxon>Gloniales</taxon>
        <taxon>Gloniaceae</taxon>
        <taxon>Glonium</taxon>
    </lineage>
</organism>
<evidence type="ECO:0000256" key="8">
    <source>
        <dbReference type="ARBA" id="ARBA00051993"/>
    </source>
</evidence>
<dbReference type="GO" id="GO:0006571">
    <property type="term" value="P:tyrosine biosynthetic process"/>
    <property type="evidence" value="ECO:0007669"/>
    <property type="project" value="TreeGrafter"/>
</dbReference>
<dbReference type="InterPro" id="IPR015421">
    <property type="entry name" value="PyrdxlP-dep_Trfase_major"/>
</dbReference>
<dbReference type="FunFam" id="3.40.640.10:FF:000074">
    <property type="entry name" value="Aromatic amino acid aminotransferase"/>
    <property type="match status" value="1"/>
</dbReference>
<evidence type="ECO:0000256" key="9">
    <source>
        <dbReference type="ARBA" id="ARBA00067014"/>
    </source>
</evidence>
<evidence type="ECO:0000259" key="11">
    <source>
        <dbReference type="Pfam" id="PF00155"/>
    </source>
</evidence>
<evidence type="ECO:0000256" key="5">
    <source>
        <dbReference type="ARBA" id="ARBA00022576"/>
    </source>
</evidence>
<dbReference type="AlphaFoldDB" id="A0A8E2JNG5"/>
<comment type="catalytic activity">
    <reaction evidence="8">
        <text>an aromatic L-alpha-amino acid + 2-oxoglutarate = an aromatic oxo-acid + L-glutamate</text>
        <dbReference type="Rhea" id="RHEA:17533"/>
        <dbReference type="ChEBI" id="CHEBI:16810"/>
        <dbReference type="ChEBI" id="CHEBI:29985"/>
        <dbReference type="ChEBI" id="CHEBI:73309"/>
        <dbReference type="ChEBI" id="CHEBI:84824"/>
        <dbReference type="EC" id="2.6.1.57"/>
    </reaction>
</comment>
<keyword evidence="13" id="KW-1185">Reference proteome</keyword>
<evidence type="ECO:0000256" key="10">
    <source>
        <dbReference type="SAM" id="MobiDB-lite"/>
    </source>
</evidence>
<feature type="compositionally biased region" description="Low complexity" evidence="10">
    <location>
        <begin position="138"/>
        <end position="162"/>
    </location>
</feature>
<feature type="domain" description="Aminotransferase class I/classII large" evidence="11">
    <location>
        <begin position="211"/>
        <end position="564"/>
    </location>
</feature>
<evidence type="ECO:0000256" key="2">
    <source>
        <dbReference type="ARBA" id="ARBA00004496"/>
    </source>
</evidence>
<dbReference type="InterPro" id="IPR004839">
    <property type="entry name" value="Aminotransferase_I/II_large"/>
</dbReference>
<feature type="compositionally biased region" description="Pro residues" evidence="10">
    <location>
        <begin position="124"/>
        <end position="135"/>
    </location>
</feature>
<gene>
    <name evidence="12" type="ORF">AOQ84DRAFT_302565</name>
</gene>
<dbReference type="Pfam" id="PF00155">
    <property type="entry name" value="Aminotran_1_2"/>
    <property type="match status" value="1"/>
</dbReference>
<dbReference type="GO" id="GO:0019878">
    <property type="term" value="P:lysine biosynthetic process via aminoadipic acid"/>
    <property type="evidence" value="ECO:0007669"/>
    <property type="project" value="TreeGrafter"/>
</dbReference>
<protein>
    <recommendedName>
        <fullName evidence="9">aromatic-amino-acid transaminase</fullName>
        <ecNumber evidence="9">2.6.1.57</ecNumber>
    </recommendedName>
</protein>
<dbReference type="PANTHER" id="PTHR42790:SF21">
    <property type="entry name" value="AROMATIC_AMINOADIPATE AMINOTRANSFERASE 1"/>
    <property type="match status" value="1"/>
</dbReference>